<dbReference type="GO" id="GO:0006508">
    <property type="term" value="P:proteolysis"/>
    <property type="evidence" value="ECO:0007669"/>
    <property type="project" value="InterPro"/>
</dbReference>
<evidence type="ECO:0000313" key="12">
    <source>
        <dbReference type="EMBL" id="RKP05222.1"/>
    </source>
</evidence>
<sequence>TFGALEWSADEKLLVYVAERKVEESKAKDFDYTQTWGETFGKKSHPNLVLVTVDSGDIQFVNHGANNWAPGQPIFSANGEQLYFTAYETTPRRYGIRACQNRPAGIFRSRLNGSALERISDEDTSARSPRLTPDGSAVVFLANELGGAHAACAALVKFTVETGKTEKLVPIVDEPKEAAGFPGLFVENLPRRCWLSTASGQTYLVTHTSWRSRRVLVAVHLASGQVHNLTPGARQDGCDESCANVEDGWVLVEAADAIGCSCGISEPQGASEPSWTALDAFRGLLVASRTAPDLVNDLQLGVLSVGDDERPALAWSKIHQPALGKAAKLLETIDYSVVAFPERHAALEVVLVQPAKQVVQKATAVGGRKPPLIVYPHGGPHAAYATDYSPYVSALVSLGFAVSLVNYTGSTGFGNKAVKDLIGRIGELEIEDTHYTALRLNERGVFDTERTCLTGGSHGGFTSAHLLGRYPEYYRACVMRNPVINVGAMAAATDIPDWCFAEAGLAYDFAKPTSMTPEEYAKVYAMSPVSVISHVRTPTLMMLGDNDQRVPHSEGLSWVHTVRGHGKAKVGCKMYPDNGHSLDGVEAEVAGFEALAGWFLEHVACRRAN</sequence>
<dbReference type="AlphaFoldDB" id="A0A4P9XHR2"/>
<dbReference type="SUPFAM" id="SSF82171">
    <property type="entry name" value="DPP6 N-terminal domain-like"/>
    <property type="match status" value="1"/>
</dbReference>
<dbReference type="EMBL" id="KZ993212">
    <property type="protein sequence ID" value="RKP05222.1"/>
    <property type="molecule type" value="Genomic_DNA"/>
</dbReference>
<dbReference type="STRING" id="78915.A0A4P9XHR2"/>
<dbReference type="OrthoDB" id="43744at2759"/>
<dbReference type="InterPro" id="IPR045550">
    <property type="entry name" value="AARE_N"/>
</dbReference>
<evidence type="ECO:0000256" key="9">
    <source>
        <dbReference type="ARBA" id="ARBA00032829"/>
    </source>
</evidence>
<keyword evidence="8 12" id="KW-0378">Hydrolase</keyword>
<organism evidence="12 13">
    <name type="scientific">Thamnocephalis sphaerospora</name>
    <dbReference type="NCBI Taxonomy" id="78915"/>
    <lineage>
        <taxon>Eukaryota</taxon>
        <taxon>Fungi</taxon>
        <taxon>Fungi incertae sedis</taxon>
        <taxon>Zoopagomycota</taxon>
        <taxon>Zoopagomycotina</taxon>
        <taxon>Zoopagomycetes</taxon>
        <taxon>Zoopagales</taxon>
        <taxon>Sigmoideomycetaceae</taxon>
        <taxon>Thamnocephalis</taxon>
    </lineage>
</organism>
<evidence type="ECO:0000313" key="13">
    <source>
        <dbReference type="Proteomes" id="UP000271241"/>
    </source>
</evidence>
<dbReference type="Gene3D" id="2.120.10.30">
    <property type="entry name" value="TolB, C-terminal domain"/>
    <property type="match status" value="1"/>
</dbReference>
<dbReference type="Pfam" id="PF00326">
    <property type="entry name" value="Peptidase_S9"/>
    <property type="match status" value="1"/>
</dbReference>
<accession>A0A4P9XHR2</accession>
<evidence type="ECO:0000256" key="5">
    <source>
        <dbReference type="ARBA" id="ARBA00012917"/>
    </source>
</evidence>
<dbReference type="GO" id="GO:0008242">
    <property type="term" value="F:omega peptidase activity"/>
    <property type="evidence" value="ECO:0007669"/>
    <property type="project" value="UniProtKB-EC"/>
</dbReference>
<gene>
    <name evidence="12" type="ORF">THASP1DRAFT_32941</name>
</gene>
<dbReference type="PANTHER" id="PTHR42776:SF4">
    <property type="entry name" value="ACYLAMINO-ACID-RELEASING ENZYME"/>
    <property type="match status" value="1"/>
</dbReference>
<dbReference type="Gene3D" id="3.40.50.1820">
    <property type="entry name" value="alpha/beta hydrolase"/>
    <property type="match status" value="1"/>
</dbReference>
<feature type="non-terminal residue" evidence="12">
    <location>
        <position position="1"/>
    </location>
</feature>
<evidence type="ECO:0000256" key="1">
    <source>
        <dbReference type="ARBA" id="ARBA00000721"/>
    </source>
</evidence>
<comment type="subunit">
    <text evidence="4">Homotetramer.</text>
</comment>
<dbReference type="InterPro" id="IPR011042">
    <property type="entry name" value="6-blade_b-propeller_TolB-like"/>
</dbReference>
<dbReference type="Pfam" id="PF19283">
    <property type="entry name" value="APEH_N"/>
    <property type="match status" value="1"/>
</dbReference>
<dbReference type="GO" id="GO:0004252">
    <property type="term" value="F:serine-type endopeptidase activity"/>
    <property type="evidence" value="ECO:0007669"/>
    <property type="project" value="TreeGrafter"/>
</dbReference>
<evidence type="ECO:0000256" key="8">
    <source>
        <dbReference type="ARBA" id="ARBA00022801"/>
    </source>
</evidence>
<dbReference type="SUPFAM" id="SSF53474">
    <property type="entry name" value="alpha/beta-Hydrolases"/>
    <property type="match status" value="1"/>
</dbReference>
<dbReference type="GO" id="GO:0005737">
    <property type="term" value="C:cytoplasm"/>
    <property type="evidence" value="ECO:0007669"/>
    <property type="project" value="UniProtKB-SubCell"/>
</dbReference>
<dbReference type="Proteomes" id="UP000271241">
    <property type="component" value="Unassembled WGS sequence"/>
</dbReference>
<comment type="subcellular location">
    <subcellularLocation>
        <location evidence="2">Cytoplasm</location>
    </subcellularLocation>
</comment>
<dbReference type="InterPro" id="IPR029058">
    <property type="entry name" value="AB_hydrolase_fold"/>
</dbReference>
<evidence type="ECO:0000256" key="3">
    <source>
        <dbReference type="ARBA" id="ARBA00010040"/>
    </source>
</evidence>
<evidence type="ECO:0000256" key="6">
    <source>
        <dbReference type="ARBA" id="ARBA00018421"/>
    </source>
</evidence>
<evidence type="ECO:0000259" key="10">
    <source>
        <dbReference type="Pfam" id="PF00326"/>
    </source>
</evidence>
<dbReference type="InterPro" id="IPR001375">
    <property type="entry name" value="Peptidase_S9_cat"/>
</dbReference>
<reference evidence="13" key="1">
    <citation type="journal article" date="2018" name="Nat. Microbiol.">
        <title>Leveraging single-cell genomics to expand the fungal tree of life.</title>
        <authorList>
            <person name="Ahrendt S.R."/>
            <person name="Quandt C.A."/>
            <person name="Ciobanu D."/>
            <person name="Clum A."/>
            <person name="Salamov A."/>
            <person name="Andreopoulos B."/>
            <person name="Cheng J.F."/>
            <person name="Woyke T."/>
            <person name="Pelin A."/>
            <person name="Henrissat B."/>
            <person name="Reynolds N.K."/>
            <person name="Benny G.L."/>
            <person name="Smith M.E."/>
            <person name="James T.Y."/>
            <person name="Grigoriev I.V."/>
        </authorList>
    </citation>
    <scope>NUCLEOTIDE SEQUENCE [LARGE SCALE GENOMIC DNA]</scope>
    <source>
        <strain evidence="13">RSA 1356</strain>
    </source>
</reference>
<evidence type="ECO:0000259" key="11">
    <source>
        <dbReference type="Pfam" id="PF19283"/>
    </source>
</evidence>
<proteinExistence type="inferred from homology"/>
<dbReference type="EC" id="3.4.19.1" evidence="5"/>
<dbReference type="PANTHER" id="PTHR42776">
    <property type="entry name" value="SERINE PEPTIDASE S9 FAMILY MEMBER"/>
    <property type="match status" value="1"/>
</dbReference>
<protein>
    <recommendedName>
        <fullName evidence="6">Acylamino-acid-releasing enzyme</fullName>
        <ecNumber evidence="5">3.4.19.1</ecNumber>
    </recommendedName>
    <alternativeName>
        <fullName evidence="9">Dipeptidyl-peptidase V</fullName>
    </alternativeName>
</protein>
<keyword evidence="13" id="KW-1185">Reference proteome</keyword>
<name>A0A4P9XHR2_9FUNG</name>
<comment type="similarity">
    <text evidence="3">Belongs to the peptidase S9C family.</text>
</comment>
<feature type="domain" description="Peptidase S9 prolyl oligopeptidase catalytic" evidence="10">
    <location>
        <begin position="392"/>
        <end position="603"/>
    </location>
</feature>
<evidence type="ECO:0000256" key="2">
    <source>
        <dbReference type="ARBA" id="ARBA00004496"/>
    </source>
</evidence>
<feature type="domain" description="Acylamino-acid-releasing enzyme N-terminal" evidence="11">
    <location>
        <begin position="31"/>
        <end position="232"/>
    </location>
</feature>
<comment type="catalytic activity">
    <reaction evidence="1">
        <text>Cleavage of an N-acetyl or N-formyl amino acid from the N-terminus of a polypeptide.</text>
        <dbReference type="EC" id="3.4.19.1"/>
    </reaction>
</comment>
<keyword evidence="7" id="KW-0963">Cytoplasm</keyword>
<evidence type="ECO:0000256" key="4">
    <source>
        <dbReference type="ARBA" id="ARBA00011881"/>
    </source>
</evidence>
<evidence type="ECO:0000256" key="7">
    <source>
        <dbReference type="ARBA" id="ARBA00022490"/>
    </source>
</evidence>